<dbReference type="Proteomes" id="UP000011083">
    <property type="component" value="Unassembled WGS sequence"/>
</dbReference>
<comment type="similarity">
    <text evidence="1 5">Belongs to the V-ATPase C subunit family.</text>
</comment>
<evidence type="ECO:0000256" key="2">
    <source>
        <dbReference type="ARBA" id="ARBA00022448"/>
    </source>
</evidence>
<keyword evidence="7" id="KW-1185">Reference proteome</keyword>
<accession>L8H2N9</accession>
<protein>
    <recommendedName>
        <fullName evidence="5">V-type proton ATPase subunit C</fullName>
    </recommendedName>
</protein>
<dbReference type="InterPro" id="IPR036132">
    <property type="entry name" value="Vac_ATP_synth_c_sf"/>
</dbReference>
<dbReference type="EMBL" id="KB007949">
    <property type="protein sequence ID" value="ELR18631.1"/>
    <property type="molecule type" value="Genomic_DNA"/>
</dbReference>
<dbReference type="SUPFAM" id="SSF118203">
    <property type="entry name" value="Vacuolar ATP synthase subunit C"/>
    <property type="match status" value="1"/>
</dbReference>
<dbReference type="OrthoDB" id="6605928at2759"/>
<gene>
    <name evidence="6" type="ORF">ACA1_298640</name>
</gene>
<evidence type="ECO:0000256" key="5">
    <source>
        <dbReference type="RuleBase" id="RU364010"/>
    </source>
</evidence>
<dbReference type="Gene3D" id="3.30.70.1180">
    <property type="entry name" value="Vacuolar atp synthase subunit c, domain 1"/>
    <property type="match status" value="1"/>
</dbReference>
<dbReference type="PANTHER" id="PTHR10137:SF0">
    <property type="entry name" value="V-TYPE PROTON ATPASE SUBUNIT C"/>
    <property type="match status" value="1"/>
</dbReference>
<evidence type="ECO:0000313" key="6">
    <source>
        <dbReference type="EMBL" id="ELR18631.1"/>
    </source>
</evidence>
<evidence type="ECO:0000256" key="4">
    <source>
        <dbReference type="ARBA" id="ARBA00023065"/>
    </source>
</evidence>
<reference evidence="6 7" key="1">
    <citation type="journal article" date="2013" name="Genome Biol.">
        <title>Genome of Acanthamoeba castellanii highlights extensive lateral gene transfer and early evolution of tyrosine kinase signaling.</title>
        <authorList>
            <person name="Clarke M."/>
            <person name="Lohan A.J."/>
            <person name="Liu B."/>
            <person name="Lagkouvardos I."/>
            <person name="Roy S."/>
            <person name="Zafar N."/>
            <person name="Bertelli C."/>
            <person name="Schilde C."/>
            <person name="Kianianmomeni A."/>
            <person name="Burglin T.R."/>
            <person name="Frech C."/>
            <person name="Turcotte B."/>
            <person name="Kopec K.O."/>
            <person name="Synnott J.M."/>
            <person name="Choo C."/>
            <person name="Paponov I."/>
            <person name="Finkler A."/>
            <person name="Soon Heng Tan C."/>
            <person name="Hutchins A.P."/>
            <person name="Weinmeier T."/>
            <person name="Rattei T."/>
            <person name="Chu J.S."/>
            <person name="Gimenez G."/>
            <person name="Irimia M."/>
            <person name="Rigden D.J."/>
            <person name="Fitzpatrick D.A."/>
            <person name="Lorenzo-Morales J."/>
            <person name="Bateman A."/>
            <person name="Chiu C.H."/>
            <person name="Tang P."/>
            <person name="Hegemann P."/>
            <person name="Fromm H."/>
            <person name="Raoult D."/>
            <person name="Greub G."/>
            <person name="Miranda-Saavedra D."/>
            <person name="Chen N."/>
            <person name="Nash P."/>
            <person name="Ginger M.L."/>
            <person name="Horn M."/>
            <person name="Schaap P."/>
            <person name="Caler L."/>
            <person name="Loftus B."/>
        </authorList>
    </citation>
    <scope>NUCLEOTIDE SEQUENCE [LARGE SCALE GENOMIC DNA]</scope>
    <source>
        <strain evidence="6 7">Neff</strain>
    </source>
</reference>
<dbReference type="Gene3D" id="1.20.1460.10">
    <property type="entry name" value="subunit c (vma5p) of the yeast v-atpase, domain 2"/>
    <property type="match status" value="1"/>
</dbReference>
<dbReference type="STRING" id="1257118.L8H2N9"/>
<keyword evidence="3 5" id="KW-0375">Hydrogen ion transport</keyword>
<sequence>MKPVNFSKDETKQFWLVSVPNSEVGPHGFEQLRSAVGGAGVVSKFKIPSLRVGSLDSLLALSEDLGRKDQFFEGVVNKIARQLRDLYTDPETGNNEGPGAGERILAVNNIGLDSYLSTFEWDEAKYKLTSPLKDVIDAVSTTMTKIDEELRTKSASFQSVTQAIAAEKKKATGNLMVRDLSDLIKPEDAIDTDYLTTLFVVVNKAGAKEWLDEYETIVSDVVPRSSDLLYSDSEFNLYNVILFKKMADDFKTQARKKKWTVREYKFDAKAVEAGKEDLKKFESKRVKQKNSLIRWCRLNFAEAFTSWVHLKAIRTFIEAVLRFGLPAEYTSAVIEPGRSSENKLRKTLDSLYAKLGSSYIDGGDEVDAASLLAGVSDKFYPYVWSKMSIATSAQ</sequence>
<dbReference type="Pfam" id="PF03223">
    <property type="entry name" value="V-ATPase_C"/>
    <property type="match status" value="1"/>
</dbReference>
<evidence type="ECO:0000313" key="7">
    <source>
        <dbReference type="Proteomes" id="UP000011083"/>
    </source>
</evidence>
<evidence type="ECO:0000256" key="1">
    <source>
        <dbReference type="ARBA" id="ARBA00006138"/>
    </source>
</evidence>
<evidence type="ECO:0000256" key="3">
    <source>
        <dbReference type="ARBA" id="ARBA00022781"/>
    </source>
</evidence>
<dbReference type="RefSeq" id="XP_004340673.1">
    <property type="nucleotide sequence ID" value="XM_004340625.1"/>
</dbReference>
<dbReference type="InterPro" id="IPR004907">
    <property type="entry name" value="ATPase_V1-cplx_csu"/>
</dbReference>
<dbReference type="Gene3D" id="3.30.70.100">
    <property type="match status" value="1"/>
</dbReference>
<proteinExistence type="inferred from homology"/>
<keyword evidence="2 5" id="KW-0813">Transport</keyword>
<dbReference type="VEuPathDB" id="AmoebaDB:ACA1_298640"/>
<dbReference type="GO" id="GO:0046961">
    <property type="term" value="F:proton-transporting ATPase activity, rotational mechanism"/>
    <property type="evidence" value="ECO:0007669"/>
    <property type="project" value="InterPro"/>
</dbReference>
<dbReference type="GO" id="GO:0000221">
    <property type="term" value="C:vacuolar proton-transporting V-type ATPase, V1 domain"/>
    <property type="evidence" value="ECO:0007669"/>
    <property type="project" value="TreeGrafter"/>
</dbReference>
<dbReference type="FunFam" id="3.30.70.100:FF:000002">
    <property type="entry name" value="V-type proton ATPase subunit C"/>
    <property type="match status" value="1"/>
</dbReference>
<dbReference type="KEGG" id="acan:ACA1_298640"/>
<organism evidence="6 7">
    <name type="scientific">Acanthamoeba castellanii (strain ATCC 30010 / Neff)</name>
    <dbReference type="NCBI Taxonomy" id="1257118"/>
    <lineage>
        <taxon>Eukaryota</taxon>
        <taxon>Amoebozoa</taxon>
        <taxon>Discosea</taxon>
        <taxon>Longamoebia</taxon>
        <taxon>Centramoebida</taxon>
        <taxon>Acanthamoebidae</taxon>
        <taxon>Acanthamoeba</taxon>
    </lineage>
</organism>
<dbReference type="GeneID" id="14919432"/>
<dbReference type="PANTHER" id="PTHR10137">
    <property type="entry name" value="V-TYPE PROTON ATPASE SUBUNIT C"/>
    <property type="match status" value="1"/>
</dbReference>
<dbReference type="OMA" id="VMIWIHV"/>
<name>L8H2N9_ACACF</name>
<dbReference type="AlphaFoldDB" id="L8H2N9"/>
<comment type="subunit">
    <text evidence="5">V-ATPase is a heteromultimeric enzyme composed of a peripheral catalytic V1 complex (components A to H) attached to an integral membrane V0 proton pore complex.</text>
</comment>
<dbReference type="CDD" id="cd14785">
    <property type="entry name" value="V-ATPase_C"/>
    <property type="match status" value="1"/>
</dbReference>
<comment type="function">
    <text evidence="5">Subunit of the V1 complex of vacuolar(H+)-ATPase (V-ATPase), a multisubunit enzyme composed of a peripheral complex (V1) that hydrolyzes ATP and a membrane integral complex (V0) that translocates protons. V-ATPase is responsible for acidifying and maintaining the pH of intracellular compartments and in some cell types, is targeted to the plasma membrane, where it is responsible for acidifying the extracellular environment. Subunit C is necessary for the assembly of the catalytic sector of the enzyme and is likely to have a specific function in its catalytic activity.</text>
</comment>
<keyword evidence="4 5" id="KW-0406">Ion transport</keyword>